<protein>
    <recommendedName>
        <fullName evidence="4">DDE-1 domain-containing protein</fullName>
    </recommendedName>
</protein>
<gene>
    <name evidence="2" type="ORF">Ae201684_018781</name>
</gene>
<accession>A0A6G0W491</accession>
<dbReference type="VEuPathDB" id="FungiDB:AeMF1_018856"/>
<evidence type="ECO:0000313" key="3">
    <source>
        <dbReference type="Proteomes" id="UP000481153"/>
    </source>
</evidence>
<comment type="caution">
    <text evidence="2">The sequence shown here is derived from an EMBL/GenBank/DDBJ whole genome shotgun (WGS) entry which is preliminary data.</text>
</comment>
<dbReference type="Proteomes" id="UP000481153">
    <property type="component" value="Unassembled WGS sequence"/>
</dbReference>
<dbReference type="EMBL" id="VJMJ01000355">
    <property type="protein sequence ID" value="KAF0721959.1"/>
    <property type="molecule type" value="Genomic_DNA"/>
</dbReference>
<keyword evidence="3" id="KW-1185">Reference proteome</keyword>
<feature type="region of interest" description="Disordered" evidence="1">
    <location>
        <begin position="1"/>
        <end position="21"/>
    </location>
</feature>
<name>A0A6G0W491_9STRA</name>
<evidence type="ECO:0000256" key="1">
    <source>
        <dbReference type="SAM" id="MobiDB-lite"/>
    </source>
</evidence>
<dbReference type="AlphaFoldDB" id="A0A6G0W491"/>
<sequence>MPPRRTWAEVGGSSKVDKSEKHSDRLTAVLTIRADGKKLPILFIVNGKTGGKVESDEIPTYPQGHVYVVQEA</sequence>
<evidence type="ECO:0000313" key="2">
    <source>
        <dbReference type="EMBL" id="KAF0721959.1"/>
    </source>
</evidence>
<reference evidence="2 3" key="1">
    <citation type="submission" date="2019-07" db="EMBL/GenBank/DDBJ databases">
        <title>Genomics analysis of Aphanomyces spp. identifies a new class of oomycete effector associated with host adaptation.</title>
        <authorList>
            <person name="Gaulin E."/>
        </authorList>
    </citation>
    <scope>NUCLEOTIDE SEQUENCE [LARGE SCALE GENOMIC DNA]</scope>
    <source>
        <strain evidence="2 3">ATCC 201684</strain>
    </source>
</reference>
<evidence type="ECO:0008006" key="4">
    <source>
        <dbReference type="Google" id="ProtNLM"/>
    </source>
</evidence>
<proteinExistence type="predicted"/>
<organism evidence="2 3">
    <name type="scientific">Aphanomyces euteiches</name>
    <dbReference type="NCBI Taxonomy" id="100861"/>
    <lineage>
        <taxon>Eukaryota</taxon>
        <taxon>Sar</taxon>
        <taxon>Stramenopiles</taxon>
        <taxon>Oomycota</taxon>
        <taxon>Saprolegniomycetes</taxon>
        <taxon>Saprolegniales</taxon>
        <taxon>Verrucalvaceae</taxon>
        <taxon>Aphanomyces</taxon>
    </lineage>
</organism>